<evidence type="ECO:0000313" key="1">
    <source>
        <dbReference type="EMBL" id="RCV28852.1"/>
    </source>
</evidence>
<accession>A0A368RFE9</accession>
<dbReference type="EMBL" id="CM003532">
    <property type="protein sequence ID" value="RCV28852.1"/>
    <property type="molecule type" value="Genomic_DNA"/>
</dbReference>
<gene>
    <name evidence="1" type="ORF">SETIT_5G436200v2</name>
</gene>
<reference evidence="1" key="2">
    <citation type="submission" date="2015-07" db="EMBL/GenBank/DDBJ databases">
        <authorList>
            <person name="Noorani M."/>
        </authorList>
    </citation>
    <scope>NUCLEOTIDE SEQUENCE</scope>
    <source>
        <strain evidence="1">Yugu1</strain>
    </source>
</reference>
<reference evidence="1" key="1">
    <citation type="journal article" date="2012" name="Nat. Biotechnol.">
        <title>Reference genome sequence of the model plant Setaria.</title>
        <authorList>
            <person name="Bennetzen J.L."/>
            <person name="Schmutz J."/>
            <person name="Wang H."/>
            <person name="Percifield R."/>
            <person name="Hawkins J."/>
            <person name="Pontaroli A.C."/>
            <person name="Estep M."/>
            <person name="Feng L."/>
            <person name="Vaughn J.N."/>
            <person name="Grimwood J."/>
            <person name="Jenkins J."/>
            <person name="Barry K."/>
            <person name="Lindquist E."/>
            <person name="Hellsten U."/>
            <person name="Deshpande S."/>
            <person name="Wang X."/>
            <person name="Wu X."/>
            <person name="Mitros T."/>
            <person name="Triplett J."/>
            <person name="Yang X."/>
            <person name="Ye C.Y."/>
            <person name="Mauro-Herrera M."/>
            <person name="Wang L."/>
            <person name="Li P."/>
            <person name="Sharma M."/>
            <person name="Sharma R."/>
            <person name="Ronald P.C."/>
            <person name="Panaud O."/>
            <person name="Kellogg E.A."/>
            <person name="Brutnell T.P."/>
            <person name="Doust A.N."/>
            <person name="Tuskan G.A."/>
            <person name="Rokhsar D."/>
            <person name="Devos K.M."/>
        </authorList>
    </citation>
    <scope>NUCLEOTIDE SEQUENCE [LARGE SCALE GENOMIC DNA]</scope>
    <source>
        <strain evidence="1">Yugu1</strain>
    </source>
</reference>
<sequence>MPRPCLPEVALSCSKSQTMHILRIQHIIPINLNKIVQIFLIFLRKCLADIRRIFS</sequence>
<dbReference type="AlphaFoldDB" id="A0A368RFE9"/>
<organism evidence="1">
    <name type="scientific">Setaria italica</name>
    <name type="common">Foxtail millet</name>
    <name type="synonym">Panicum italicum</name>
    <dbReference type="NCBI Taxonomy" id="4555"/>
    <lineage>
        <taxon>Eukaryota</taxon>
        <taxon>Viridiplantae</taxon>
        <taxon>Streptophyta</taxon>
        <taxon>Embryophyta</taxon>
        <taxon>Tracheophyta</taxon>
        <taxon>Spermatophyta</taxon>
        <taxon>Magnoliopsida</taxon>
        <taxon>Liliopsida</taxon>
        <taxon>Poales</taxon>
        <taxon>Poaceae</taxon>
        <taxon>PACMAD clade</taxon>
        <taxon>Panicoideae</taxon>
        <taxon>Panicodae</taxon>
        <taxon>Paniceae</taxon>
        <taxon>Cenchrinae</taxon>
        <taxon>Setaria</taxon>
    </lineage>
</organism>
<name>A0A368RFE9_SETIT</name>
<protein>
    <submittedName>
        <fullName evidence="1">Uncharacterized protein</fullName>
    </submittedName>
</protein>
<proteinExistence type="predicted"/>